<accession>A0A806TAV9</accession>
<protein>
    <submittedName>
        <fullName evidence="1">Uncharacterized protein</fullName>
    </submittedName>
</protein>
<reference evidence="1 2" key="1">
    <citation type="journal article" date="2013" name="Genome Announc.">
        <title>Draft Genome Sequence of Lactobacillus fermentum Strain 3872.</title>
        <authorList>
            <person name="Karlyshev A.V."/>
            <person name="Raju K."/>
            <person name="Abramov V.M."/>
        </authorList>
    </citation>
    <scope>NUCLEOTIDE SEQUENCE [LARGE SCALE GENOMIC DNA]</scope>
    <source>
        <strain evidence="1 2">3872</strain>
    </source>
</reference>
<sequence>MEIQPQGNTQKLVDYLGKLKGIGDAKLRGIAEQTTVDVFAFTKNIRTDDVNTLMDTYNITKVTAETLHGLTEKQLLEIEDIRLTDIAKIQLFVGGKFKDIESLSKGQQCTAILDIIMLDNRDPLIVDQPEDNLDNSFITNNLVDGIRHNKNSRQYILATHNANIPVFGDAELIATLHEVEGQGEVEKSGIGSIDDENVKNNVINILEGGAKAFKMRENKYNIER</sequence>
<dbReference type="Gene3D" id="3.40.50.300">
    <property type="entry name" value="P-loop containing nucleotide triphosphate hydrolases"/>
    <property type="match status" value="1"/>
</dbReference>
<organism evidence="1 2">
    <name type="scientific">Limosilactobacillus fermentum 3872</name>
    <dbReference type="NCBI Taxonomy" id="1381124"/>
    <lineage>
        <taxon>Bacteria</taxon>
        <taxon>Bacillati</taxon>
        <taxon>Bacillota</taxon>
        <taxon>Bacilli</taxon>
        <taxon>Lactobacillales</taxon>
        <taxon>Lactobacillaceae</taxon>
        <taxon>Limosilactobacillus</taxon>
    </lineage>
</organism>
<dbReference type="EMBL" id="CP011536">
    <property type="protein sequence ID" value="AKM51034.1"/>
    <property type="molecule type" value="Genomic_DNA"/>
</dbReference>
<dbReference type="InterPro" id="IPR027417">
    <property type="entry name" value="P-loop_NTPase"/>
</dbReference>
<dbReference type="AlphaFoldDB" id="A0A806TAV9"/>
<reference evidence="1 2" key="2">
    <citation type="journal article" name="FEMS Microbiol. Lett.">
        <title>Lactobacillus fermentum 3872 genome sequencing reveals plasmid and chromosomal genes potentially involved in a probiotic activity.</title>
        <authorList>
            <person name="Lehri B."/>
            <person name="Seddon A.M."/>
            <person name="Karlyshev A.V."/>
        </authorList>
    </citation>
    <scope>NUCLEOTIDE SEQUENCE [LARGE SCALE GENOMIC DNA]</scope>
    <source>
        <strain evidence="1 2">3872</strain>
    </source>
</reference>
<name>A0A806TAV9_LIMFE</name>
<dbReference type="SUPFAM" id="SSF52540">
    <property type="entry name" value="P-loop containing nucleoside triphosphate hydrolases"/>
    <property type="match status" value="1"/>
</dbReference>
<dbReference type="Proteomes" id="UP000016629">
    <property type="component" value="Chromosome"/>
</dbReference>
<evidence type="ECO:0000313" key="1">
    <source>
        <dbReference type="EMBL" id="AKM51034.1"/>
    </source>
</evidence>
<proteinExistence type="predicted"/>
<dbReference type="RefSeq" id="WP_021349246.1">
    <property type="nucleotide sequence ID" value="NZ_CP011536.1"/>
</dbReference>
<gene>
    <name evidence="1" type="ORF">N573_004585</name>
</gene>
<evidence type="ECO:0000313" key="2">
    <source>
        <dbReference type="Proteomes" id="UP000016629"/>
    </source>
</evidence>